<reference evidence="1" key="2">
    <citation type="journal article" date="2015" name="Data Brief">
        <title>Shoot transcriptome of the giant reed, Arundo donax.</title>
        <authorList>
            <person name="Barrero R.A."/>
            <person name="Guerrero F.D."/>
            <person name="Moolhuijzen P."/>
            <person name="Goolsby J.A."/>
            <person name="Tidwell J."/>
            <person name="Bellgard S.E."/>
            <person name="Bellgard M.I."/>
        </authorList>
    </citation>
    <scope>NUCLEOTIDE SEQUENCE</scope>
    <source>
        <tissue evidence="1">Shoot tissue taken approximately 20 cm above the soil surface</tissue>
    </source>
</reference>
<dbReference type="AlphaFoldDB" id="A0A0A9E5B3"/>
<evidence type="ECO:0000313" key="1">
    <source>
        <dbReference type="EMBL" id="JAD91142.1"/>
    </source>
</evidence>
<organism evidence="1">
    <name type="scientific">Arundo donax</name>
    <name type="common">Giant reed</name>
    <name type="synonym">Donax arundinaceus</name>
    <dbReference type="NCBI Taxonomy" id="35708"/>
    <lineage>
        <taxon>Eukaryota</taxon>
        <taxon>Viridiplantae</taxon>
        <taxon>Streptophyta</taxon>
        <taxon>Embryophyta</taxon>
        <taxon>Tracheophyta</taxon>
        <taxon>Spermatophyta</taxon>
        <taxon>Magnoliopsida</taxon>
        <taxon>Liliopsida</taxon>
        <taxon>Poales</taxon>
        <taxon>Poaceae</taxon>
        <taxon>PACMAD clade</taxon>
        <taxon>Arundinoideae</taxon>
        <taxon>Arundineae</taxon>
        <taxon>Arundo</taxon>
    </lineage>
</organism>
<reference evidence="1" key="1">
    <citation type="submission" date="2014-09" db="EMBL/GenBank/DDBJ databases">
        <authorList>
            <person name="Magalhaes I.L.F."/>
            <person name="Oliveira U."/>
            <person name="Santos F.R."/>
            <person name="Vidigal T.H.D.A."/>
            <person name="Brescovit A.D."/>
            <person name="Santos A.J."/>
        </authorList>
    </citation>
    <scope>NUCLEOTIDE SEQUENCE</scope>
    <source>
        <tissue evidence="1">Shoot tissue taken approximately 20 cm above the soil surface</tissue>
    </source>
</reference>
<dbReference type="EMBL" id="GBRH01206753">
    <property type="protein sequence ID" value="JAD91142.1"/>
    <property type="molecule type" value="Transcribed_RNA"/>
</dbReference>
<proteinExistence type="predicted"/>
<accession>A0A0A9E5B3</accession>
<sequence>MQWIHGRCFIQVEPSFILRTRHEENLFWTEKSLAHQEEPFPENPGACSFLILKFHKQPTAKLTVFCLCDVIKGLIK</sequence>
<protein>
    <submittedName>
        <fullName evidence="1">Uncharacterized protein</fullName>
    </submittedName>
</protein>
<name>A0A0A9E5B3_ARUDO</name>